<protein>
    <submittedName>
        <fullName evidence="3">DUF1080 domain-containing protein</fullName>
    </submittedName>
</protein>
<dbReference type="AlphaFoldDB" id="A0A2Z4MCL9"/>
<dbReference type="Pfam" id="PF06439">
    <property type="entry name" value="3keto-disac_hyd"/>
    <property type="match status" value="1"/>
</dbReference>
<dbReference type="Gene3D" id="2.60.120.560">
    <property type="entry name" value="Exo-inulinase, domain 1"/>
    <property type="match status" value="1"/>
</dbReference>
<dbReference type="EMBL" id="CP030117">
    <property type="protein sequence ID" value="AWX54208.1"/>
    <property type="molecule type" value="Genomic_DNA"/>
</dbReference>
<dbReference type="Proteomes" id="UP000036061">
    <property type="component" value="Chromosome"/>
</dbReference>
<feature type="domain" description="3-keto-alpha-glucoside-1,2-lyase/3-keto-2-hydroxy-glucal hydratase" evidence="2">
    <location>
        <begin position="961"/>
        <end position="1101"/>
    </location>
</feature>
<evidence type="ECO:0000259" key="2">
    <source>
        <dbReference type="Pfam" id="PF06439"/>
    </source>
</evidence>
<feature type="region of interest" description="Disordered" evidence="1">
    <location>
        <begin position="157"/>
        <end position="176"/>
    </location>
</feature>
<reference evidence="3 4" key="1">
    <citation type="journal article" date="2015" name="Genome Announc.">
        <title>Draft Genome Sequence of Brevibacillus brevis DZQ7, a Plant Growth-Promoting Rhizobacterium with Broad-Spectrum Antimicrobial Activity.</title>
        <authorList>
            <person name="Hou Q."/>
            <person name="Wang C."/>
            <person name="Hou X."/>
            <person name="Xia Z."/>
            <person name="Ye J."/>
            <person name="Liu K."/>
            <person name="Liu H."/>
            <person name="Wang J."/>
            <person name="Guo H."/>
            <person name="Yu X."/>
            <person name="Yang Y."/>
            <person name="Du B."/>
            <person name="Ding Y."/>
        </authorList>
    </citation>
    <scope>NUCLEOTIDE SEQUENCE [LARGE SCALE GENOMIC DNA]</scope>
    <source>
        <strain evidence="3 4">DZQ7</strain>
    </source>
</reference>
<name>A0A2Z4MCL9_BREBE</name>
<accession>A0A2Z4MCL9</accession>
<dbReference type="GO" id="GO:0016787">
    <property type="term" value="F:hydrolase activity"/>
    <property type="evidence" value="ECO:0007669"/>
    <property type="project" value="InterPro"/>
</dbReference>
<gene>
    <name evidence="3" type="ORF">AB432_003765</name>
</gene>
<evidence type="ECO:0000313" key="3">
    <source>
        <dbReference type="EMBL" id="AWX54208.1"/>
    </source>
</evidence>
<sequence length="1101" mass="126146">MTGISSLTTYQFRLADHYASIRNYIGKVTFTTSPSRKYSFVYIPYGQSASMVMLDYLLANRKSFAADLQDSLQDMIRNDTSMASPMELVVVSDRSPLKESLLQDETLDADRIIKQPLQVIRRVHLSDRIKTAGMAQLDPTQMSVRVNKDELHIDLPPASASRSISTEAAVEKEKPSATRTERFAGKKINEWFTGERTSTFDVFISTERSLAERKFWASLFVQMEREYATRSITHNLSIENSLPLSSRDYRHAMFTDWSRSIGERHFTFEMTRHLVQAFHRMKTQPTKVLRDMDWAYLKARQYDALLHFLQRASRIATQDLAIHRASTGFRSMRQDGSLLQTHDWGYRDFTRLLSLDSFSPTAFRPYQNDLFINHSRLHATRPYQSLGTLMTEYAIGNRDVVSDLAIFLSQITGTRTIQTNASLMTYLEQSSRHNSHPLFVPNPINNSLRERTNPLWIPQHFELGKKDLSRSTSIIRDDIRANRQLLHAAHLWEKERAIDLSGGKAPKPSFYQNEDDIFANLENVRPSLLQESLAAQLYSREATMDGLLAEEMIFAAMLRLLPAHLLEDILASKEFPSHLMDDMIFASRLTDGQSILEALMEWALTNKTFDAYVDEEFLEGVRTRVQALIESEVIFSKALQDRAGILSFETWESTRPNEVLSHLEEDGVAGKREVLLSSTVDEAEITSQMEAAPATIAEALVGEDVFRPAELQIEHPFSYMEPDPSFLFDEHTARKSAHASDLDELPVTALLRSRITELCSGYLFATSPHERASYLLDLYDVAEKSARDGELQDDEWQKYAKLALEQTVLHEQLIAYQPEAAAHLIESILSYKQLDQAVINTDWIANNQERATSLLTQIMGKKELADAVILEYLAGQLDHRKGHIEQPLLSVRDYKKAWADRIEEIGQGLVYDYSDDVLESEHDPEHWSGGFSVPEVYDPHDPFNAYYPWTTDMNALAMGQDNWTRFGSGTWEHNRDQGTFTHPKGSSGMSGYIRNDFTYTDYQFEVDFKVDEPADGDSAGIVFKYHNAQNYWMFVVSDGSASGMPRPMQLFKVENGRSIMYSTPMNPFAWEKEKWYTLRVWVTGNRIRVWVDHNLQYDFTD</sequence>
<evidence type="ECO:0000256" key="1">
    <source>
        <dbReference type="SAM" id="MobiDB-lite"/>
    </source>
</evidence>
<proteinExistence type="predicted"/>
<evidence type="ECO:0000313" key="4">
    <source>
        <dbReference type="Proteomes" id="UP000036061"/>
    </source>
</evidence>
<organism evidence="3 4">
    <name type="scientific">Brevibacillus brevis</name>
    <name type="common">Bacillus brevis</name>
    <dbReference type="NCBI Taxonomy" id="1393"/>
    <lineage>
        <taxon>Bacteria</taxon>
        <taxon>Bacillati</taxon>
        <taxon>Bacillota</taxon>
        <taxon>Bacilli</taxon>
        <taxon>Bacillales</taxon>
        <taxon>Paenibacillaceae</taxon>
        <taxon>Brevibacillus</taxon>
    </lineage>
</organism>
<dbReference type="InterPro" id="IPR010496">
    <property type="entry name" value="AL/BT2_dom"/>
</dbReference>